<dbReference type="VEuPathDB" id="FungiDB:BTJ68_11028"/>
<dbReference type="InterPro" id="IPR023943">
    <property type="entry name" value="Enolase-ppase_E1"/>
</dbReference>
<sequence length="256" mass="28358">MAAVQNILLDIGRLAPFCPFIGGSVLRSAHERVRGCSRKTNPHLHTQKFPYAIKALPDVLARKWDDADFQPYKDAFPAEHRTSPAALQAHVEDLTKRDVKIAYLKNLQGYLWEDGYKTGAYATPLFSDVAPKLQEWRDAGKKLAIYSSGSVFAQKLLFQHVSEGERVEDRTGLIDGWFDTVNAGLKTEAESYRKIVAALGWTAESTLFLTDNVKEVDAAAAAGVQTILVDRPGNAVLADSDRQRLHIVTTFLALEC</sequence>
<name>A0A3M7D5X2_HORWE</name>
<dbReference type="GO" id="GO:0019509">
    <property type="term" value="P:L-methionine salvage from methylthioadenosine"/>
    <property type="evidence" value="ECO:0007669"/>
    <property type="project" value="InterPro"/>
</dbReference>
<dbReference type="InterPro" id="IPR036412">
    <property type="entry name" value="HAD-like_sf"/>
</dbReference>
<evidence type="ECO:0008006" key="6">
    <source>
        <dbReference type="Google" id="ProtNLM"/>
    </source>
</evidence>
<dbReference type="EMBL" id="QWIN01000090">
    <property type="protein sequence ID" value="RMY59620.1"/>
    <property type="molecule type" value="Genomic_DNA"/>
</dbReference>
<dbReference type="GO" id="GO:0000287">
    <property type="term" value="F:magnesium ion binding"/>
    <property type="evidence" value="ECO:0007669"/>
    <property type="project" value="InterPro"/>
</dbReference>
<gene>
    <name evidence="4" type="ORF">D0865_01985</name>
</gene>
<organism evidence="4 5">
    <name type="scientific">Hortaea werneckii</name>
    <name type="common">Black yeast</name>
    <name type="synonym">Cladosporium werneckii</name>
    <dbReference type="NCBI Taxonomy" id="91943"/>
    <lineage>
        <taxon>Eukaryota</taxon>
        <taxon>Fungi</taxon>
        <taxon>Dikarya</taxon>
        <taxon>Ascomycota</taxon>
        <taxon>Pezizomycotina</taxon>
        <taxon>Dothideomycetes</taxon>
        <taxon>Dothideomycetidae</taxon>
        <taxon>Mycosphaerellales</taxon>
        <taxon>Teratosphaeriaceae</taxon>
        <taxon>Hortaea</taxon>
    </lineage>
</organism>
<evidence type="ECO:0000256" key="2">
    <source>
        <dbReference type="ARBA" id="ARBA00022801"/>
    </source>
</evidence>
<dbReference type="PANTHER" id="PTHR20371:SF1">
    <property type="entry name" value="ENOLASE-PHOSPHATASE E1"/>
    <property type="match status" value="1"/>
</dbReference>
<evidence type="ECO:0000313" key="5">
    <source>
        <dbReference type="Proteomes" id="UP000270230"/>
    </source>
</evidence>
<dbReference type="PANTHER" id="PTHR20371">
    <property type="entry name" value="ENOLASE-PHOSPHATASE E1"/>
    <property type="match status" value="1"/>
</dbReference>
<evidence type="ECO:0000256" key="3">
    <source>
        <dbReference type="ARBA" id="ARBA00023167"/>
    </source>
</evidence>
<proteinExistence type="predicted"/>
<dbReference type="SUPFAM" id="SSF56784">
    <property type="entry name" value="HAD-like"/>
    <property type="match status" value="1"/>
</dbReference>
<keyword evidence="3" id="KW-0486">Methionine biosynthesis</keyword>
<dbReference type="Gene3D" id="1.10.720.60">
    <property type="match status" value="1"/>
</dbReference>
<evidence type="ECO:0000256" key="1">
    <source>
        <dbReference type="ARBA" id="ARBA00022605"/>
    </source>
</evidence>
<reference evidence="4 5" key="1">
    <citation type="journal article" date="2018" name="BMC Genomics">
        <title>Genomic evidence for intraspecific hybridization in a clonal and extremely halotolerant yeast.</title>
        <authorList>
            <person name="Gostincar C."/>
            <person name="Stajich J.E."/>
            <person name="Zupancic J."/>
            <person name="Zalar P."/>
            <person name="Gunde-Cimerman N."/>
        </authorList>
    </citation>
    <scope>NUCLEOTIDE SEQUENCE [LARGE SCALE GENOMIC DNA]</scope>
    <source>
        <strain evidence="4 5">EXF-151</strain>
    </source>
</reference>
<dbReference type="NCBIfam" id="TIGR01691">
    <property type="entry name" value="enolase-ppase"/>
    <property type="match status" value="1"/>
</dbReference>
<evidence type="ECO:0000313" key="4">
    <source>
        <dbReference type="EMBL" id="RMY59620.1"/>
    </source>
</evidence>
<dbReference type="Pfam" id="PF00702">
    <property type="entry name" value="Hydrolase"/>
    <property type="match status" value="1"/>
</dbReference>
<dbReference type="GO" id="GO:0043874">
    <property type="term" value="F:acireductone synthase activity"/>
    <property type="evidence" value="ECO:0007669"/>
    <property type="project" value="InterPro"/>
</dbReference>
<comment type="caution">
    <text evidence="4">The sequence shown here is derived from an EMBL/GenBank/DDBJ whole genome shotgun (WGS) entry which is preliminary data.</text>
</comment>
<dbReference type="Proteomes" id="UP000270230">
    <property type="component" value="Unassembled WGS sequence"/>
</dbReference>
<protein>
    <recommendedName>
        <fullName evidence="6">Enolase-phosphatase E1</fullName>
    </recommendedName>
</protein>
<keyword evidence="1" id="KW-0028">Amino-acid biosynthesis</keyword>
<dbReference type="Gene3D" id="3.40.50.1000">
    <property type="entry name" value="HAD superfamily/HAD-like"/>
    <property type="match status" value="1"/>
</dbReference>
<keyword evidence="2" id="KW-0378">Hydrolase</keyword>
<accession>A0A3M7D5X2</accession>
<dbReference type="OrthoDB" id="272500at2759"/>
<dbReference type="AlphaFoldDB" id="A0A3M7D5X2"/>
<dbReference type="InterPro" id="IPR023214">
    <property type="entry name" value="HAD_sf"/>
</dbReference>